<comment type="caution">
    <text evidence="2">The sequence shown here is derived from an EMBL/GenBank/DDBJ whole genome shotgun (WGS) entry which is preliminary data.</text>
</comment>
<proteinExistence type="predicted"/>
<evidence type="ECO:0000313" key="2">
    <source>
        <dbReference type="EMBL" id="GAX83882.1"/>
    </source>
</evidence>
<feature type="region of interest" description="Disordered" evidence="1">
    <location>
        <begin position="185"/>
        <end position="211"/>
    </location>
</feature>
<feature type="compositionally biased region" description="Polar residues" evidence="1">
    <location>
        <begin position="295"/>
        <end position="307"/>
    </location>
</feature>
<protein>
    <submittedName>
        <fullName evidence="2">Uncharacterized protein</fullName>
    </submittedName>
</protein>
<name>A0A250XLW2_9CHLO</name>
<organism evidence="2 3">
    <name type="scientific">Chlamydomonas eustigma</name>
    <dbReference type="NCBI Taxonomy" id="1157962"/>
    <lineage>
        <taxon>Eukaryota</taxon>
        <taxon>Viridiplantae</taxon>
        <taxon>Chlorophyta</taxon>
        <taxon>core chlorophytes</taxon>
        <taxon>Chlorophyceae</taxon>
        <taxon>CS clade</taxon>
        <taxon>Chlamydomonadales</taxon>
        <taxon>Chlamydomonadaceae</taxon>
        <taxon>Chlamydomonas</taxon>
    </lineage>
</organism>
<dbReference type="Proteomes" id="UP000232323">
    <property type="component" value="Unassembled WGS sequence"/>
</dbReference>
<evidence type="ECO:0000313" key="3">
    <source>
        <dbReference type="Proteomes" id="UP000232323"/>
    </source>
</evidence>
<keyword evidence="3" id="KW-1185">Reference proteome</keyword>
<evidence type="ECO:0000256" key="1">
    <source>
        <dbReference type="SAM" id="MobiDB-lite"/>
    </source>
</evidence>
<gene>
    <name evidence="2" type="ORF">CEUSTIGMA_g11307.t1</name>
</gene>
<dbReference type="AlphaFoldDB" id="A0A250XLW2"/>
<sequence>MARKSCPGGGGGLPNRLSPLVVPQLRHTPDLEVGGPHSLLQQQLLPVSPTVVRRSLLGCAEPRVRAASEAGAAVSSQLPHPASSLGAAVSSQLPHPALILQSNIEDLRQLSRFNRRSAANSVSFHHGVIDPLLLRSSPDLTGGFGPAEVLSSSNSSVKSQKWNTSNLLQHSSPDLLPGSAVQQLKSLSPHHQGPQTQHCSKPTAPAGSKYSEGAFTAVGGGYINIDEARQQMDKLLDRYPATRHLPSSVRASKYFSALSPSSGNNGGFQTESIGAAEQGYEEPGLPSPGRGNRIRGSTTTSNVSCCSAKNPHPQHQHDQLRPSRSSRAYDCGSGSGLSLLMSSWDRGVSTVELCSYLK</sequence>
<reference evidence="2 3" key="1">
    <citation type="submission" date="2017-08" db="EMBL/GenBank/DDBJ databases">
        <title>Acidophilic green algal genome provides insights into adaptation to an acidic environment.</title>
        <authorList>
            <person name="Hirooka S."/>
            <person name="Hirose Y."/>
            <person name="Kanesaki Y."/>
            <person name="Higuchi S."/>
            <person name="Fujiwara T."/>
            <person name="Onuma R."/>
            <person name="Era A."/>
            <person name="Ohbayashi R."/>
            <person name="Uzuka A."/>
            <person name="Nozaki H."/>
            <person name="Yoshikawa H."/>
            <person name="Miyagishima S.Y."/>
        </authorList>
    </citation>
    <scope>NUCLEOTIDE SEQUENCE [LARGE SCALE GENOMIC DNA]</scope>
    <source>
        <strain evidence="2 3">NIES-2499</strain>
    </source>
</reference>
<accession>A0A250XLW2</accession>
<dbReference type="EMBL" id="BEGY01000109">
    <property type="protein sequence ID" value="GAX83882.1"/>
    <property type="molecule type" value="Genomic_DNA"/>
</dbReference>
<feature type="region of interest" description="Disordered" evidence="1">
    <location>
        <begin position="279"/>
        <end position="329"/>
    </location>
</feature>